<dbReference type="EMBL" id="LAZR01011409">
    <property type="protein sequence ID" value="KKM61840.1"/>
    <property type="molecule type" value="Genomic_DNA"/>
</dbReference>
<organism evidence="1">
    <name type="scientific">marine sediment metagenome</name>
    <dbReference type="NCBI Taxonomy" id="412755"/>
    <lineage>
        <taxon>unclassified sequences</taxon>
        <taxon>metagenomes</taxon>
        <taxon>ecological metagenomes</taxon>
    </lineage>
</organism>
<reference evidence="1" key="1">
    <citation type="journal article" date="2015" name="Nature">
        <title>Complex archaea that bridge the gap between prokaryotes and eukaryotes.</title>
        <authorList>
            <person name="Spang A."/>
            <person name="Saw J.H."/>
            <person name="Jorgensen S.L."/>
            <person name="Zaremba-Niedzwiedzka K."/>
            <person name="Martijn J."/>
            <person name="Lind A.E."/>
            <person name="van Eijk R."/>
            <person name="Schleper C."/>
            <person name="Guy L."/>
            <person name="Ettema T.J."/>
        </authorList>
    </citation>
    <scope>NUCLEOTIDE SEQUENCE</scope>
</reference>
<protein>
    <submittedName>
        <fullName evidence="1">Uncharacterized protein</fullName>
    </submittedName>
</protein>
<gene>
    <name evidence="1" type="ORF">LCGC14_1527670</name>
</gene>
<sequence length="783" mass="86609">MGSVAVVHDALVILKDHGADVDISAKAVVVEFKDAFPQSCRIVLNTRKGRFLTIDPKIKKRDRIFVRITEKGGKITEDVFHVRTIKRKRIPGVGLGLELMCPHQSEHLWKRTVSFKGRGKRISGNAALALIVKDINANKGASDPTIEIVTPFDTVKKLGNRFSPNTTNSYVFESAKAETAIEELKDIEAQPVEGGGELQPMYVRYKSKYDHASGNFLDTVQLQAFEQGFKDDGTGKFDSIPSVTLKHTGSATPRPSILSLVSNEDPEEGTNLVAIGNKTTGSYPREWMLYFGAKEVFDSARAYNNLATYKRGSLVVGPNGSTYESKQGSTGISPPNGSFWEARFFVKPAVFSTAITYFSDALVRLNDIAYKSLAGGNFNNDPETNPTLWRRIHFVPTVDYSPLTKDNAQMFINALAGARHATTNNSRTAMIDPNVVIDDLLHPRMPVRLVSTTATLPVDHKLDAGSRIPDAYMILVINPITGVEEGFGDFAGSDASGVPFAGNVAEYVDRNLDGTGFWRVFKGKQTLQDQEIFDWEETDSWVKFPCVPTFIGPIPSQFVDQNGDCITFPLLQPGTRETIWVKGAYTISELLGVGKVGAFRVGRQFECVHSVKFDTTNSRIDAGNEEIIDENGSATSAFFIKSSPRLAVGFFTFYVGLNFWSLHPLTSNSLPFGVVNAGEKINLPTMDLNNMDLTHKGISEWFGPGVEDYYPLQALTMWMRLTIKDLFLGFLDDLDADFVIGTFWVDRQMNVMLVEEPIKRNNKTLGYTANLNKMKPFQGVPGT</sequence>
<feature type="non-terminal residue" evidence="1">
    <location>
        <position position="783"/>
    </location>
</feature>
<name>A0A0F9LCD8_9ZZZZ</name>
<dbReference type="AlphaFoldDB" id="A0A0F9LCD8"/>
<evidence type="ECO:0000313" key="1">
    <source>
        <dbReference type="EMBL" id="KKM61840.1"/>
    </source>
</evidence>
<comment type="caution">
    <text evidence="1">The sequence shown here is derived from an EMBL/GenBank/DDBJ whole genome shotgun (WGS) entry which is preliminary data.</text>
</comment>
<proteinExistence type="predicted"/>
<accession>A0A0F9LCD8</accession>